<dbReference type="InterPro" id="IPR050141">
    <property type="entry name" value="GCL_type2/YbdK_subfam"/>
</dbReference>
<dbReference type="NCBIfam" id="NF010041">
    <property type="entry name" value="PRK13517.1-1"/>
    <property type="match status" value="1"/>
</dbReference>
<comment type="similarity">
    <text evidence="4">Belongs to the glutamate--cysteine ligase type 2 family. YbdK subfamily.</text>
</comment>
<dbReference type="GO" id="GO:0004357">
    <property type="term" value="F:glutamate-cysteine ligase activity"/>
    <property type="evidence" value="ECO:0007669"/>
    <property type="project" value="UniProtKB-EC"/>
</dbReference>
<comment type="catalytic activity">
    <reaction evidence="4">
        <text>L-cysteine + L-glutamate + ATP = gamma-L-glutamyl-L-cysteine + ADP + phosphate + H(+)</text>
        <dbReference type="Rhea" id="RHEA:13285"/>
        <dbReference type="ChEBI" id="CHEBI:15378"/>
        <dbReference type="ChEBI" id="CHEBI:29985"/>
        <dbReference type="ChEBI" id="CHEBI:30616"/>
        <dbReference type="ChEBI" id="CHEBI:35235"/>
        <dbReference type="ChEBI" id="CHEBI:43474"/>
        <dbReference type="ChEBI" id="CHEBI:58173"/>
        <dbReference type="ChEBI" id="CHEBI:456216"/>
        <dbReference type="EC" id="6.3.2.2"/>
    </reaction>
</comment>
<evidence type="ECO:0000256" key="4">
    <source>
        <dbReference type="HAMAP-Rule" id="MF_01609"/>
    </source>
</evidence>
<dbReference type="GO" id="GO:0005524">
    <property type="term" value="F:ATP binding"/>
    <property type="evidence" value="ECO:0007669"/>
    <property type="project" value="UniProtKB-KW"/>
</dbReference>
<evidence type="ECO:0000256" key="1">
    <source>
        <dbReference type="ARBA" id="ARBA00022598"/>
    </source>
</evidence>
<sequence length="368" mass="41764">MSIQKEDFTIGVEEEYQIIHPQTRELRSRAQSILSKARAAVGDQVTQELYLSQIEIGTSVCRSLTEVRTELQHLRSELIAAAEREGSRIAAAGTHPFSHWDKQKLTPKERYTELATDYQQLVREQLIFGCHVHVGIPDREIAIQVMNRARPWLAPLLALACNSPFWLGTDTGYASFRTEIWGRWPMSGTPHVFSSRSDYDRLVDDLVAVGSISDASKIYWDIRPSSHYETLEFRVTDVCLTVNEAVMIAGLVRALARTCALEAERYVEITHVRPEILWAAKWQAARFGLDEKLFYTQERQAIPAPALIEKFLTYVRPALEEYGEWDEISALVREVLKRGTGASRQRAAFARNSSLEDVVDLIVAETGR</sequence>
<dbReference type="HAMAP" id="MF_01609">
    <property type="entry name" value="Glu_cys_ligase_2"/>
    <property type="match status" value="1"/>
</dbReference>
<evidence type="ECO:0000256" key="2">
    <source>
        <dbReference type="ARBA" id="ARBA00022741"/>
    </source>
</evidence>
<dbReference type="Pfam" id="PF04107">
    <property type="entry name" value="GCS2"/>
    <property type="match status" value="1"/>
</dbReference>
<keyword evidence="3 4" id="KW-0067">ATP-binding</keyword>
<dbReference type="PANTHER" id="PTHR36510">
    <property type="entry name" value="GLUTAMATE--CYSTEINE LIGASE 2-RELATED"/>
    <property type="match status" value="1"/>
</dbReference>
<dbReference type="EC" id="6.3.2.2" evidence="4"/>
<keyword evidence="1 4" id="KW-0436">Ligase</keyword>
<proteinExistence type="inferred from homology"/>
<evidence type="ECO:0000256" key="3">
    <source>
        <dbReference type="ARBA" id="ARBA00022840"/>
    </source>
</evidence>
<dbReference type="EMBL" id="CP053435">
    <property type="protein sequence ID" value="QJW90363.1"/>
    <property type="molecule type" value="Genomic_DNA"/>
</dbReference>
<accession>A0A6M5YAW5</accession>
<dbReference type="Proteomes" id="UP000502756">
    <property type="component" value="Chromosome"/>
</dbReference>
<dbReference type="SUPFAM" id="SSF55931">
    <property type="entry name" value="Glutamine synthetase/guanido kinase"/>
    <property type="match status" value="1"/>
</dbReference>
<dbReference type="KEGG" id="stae:HNV11_13745"/>
<dbReference type="InterPro" id="IPR014746">
    <property type="entry name" value="Gln_synth/guanido_kin_cat_dom"/>
</dbReference>
<organism evidence="5 6">
    <name type="scientific">Spirosoma taeanense</name>
    <dbReference type="NCBI Taxonomy" id="2735870"/>
    <lineage>
        <taxon>Bacteria</taxon>
        <taxon>Pseudomonadati</taxon>
        <taxon>Bacteroidota</taxon>
        <taxon>Cytophagia</taxon>
        <taxon>Cytophagales</taxon>
        <taxon>Cytophagaceae</taxon>
        <taxon>Spirosoma</taxon>
    </lineage>
</organism>
<dbReference type="RefSeq" id="WP_171740207.1">
    <property type="nucleotide sequence ID" value="NZ_CP053435.1"/>
</dbReference>
<keyword evidence="6" id="KW-1185">Reference proteome</keyword>
<evidence type="ECO:0000313" key="6">
    <source>
        <dbReference type="Proteomes" id="UP000502756"/>
    </source>
</evidence>
<protein>
    <recommendedName>
        <fullName evidence="4">Putative glutamate--cysteine ligase 2</fullName>
        <ecNumber evidence="4">6.3.2.2</ecNumber>
    </recommendedName>
    <alternativeName>
        <fullName evidence="4">Gamma-glutamylcysteine synthetase 2</fullName>
        <shortName evidence="4">GCS 2</shortName>
        <shortName evidence="4">Gamma-GCS 2</shortName>
    </alternativeName>
</protein>
<dbReference type="InterPro" id="IPR006336">
    <property type="entry name" value="GCS2"/>
</dbReference>
<dbReference type="NCBIfam" id="TIGR02050">
    <property type="entry name" value="gshA_cyan_rel"/>
    <property type="match status" value="1"/>
</dbReference>
<dbReference type="NCBIfam" id="NF010039">
    <property type="entry name" value="PRK13515.1"/>
    <property type="match status" value="1"/>
</dbReference>
<keyword evidence="2 4" id="KW-0547">Nucleotide-binding</keyword>
<reference evidence="5 6" key="1">
    <citation type="submission" date="2020-05" db="EMBL/GenBank/DDBJ databases">
        <title>Genome sequencing of Spirosoma sp. TS118.</title>
        <authorList>
            <person name="Lee J.-H."/>
            <person name="Jeong S."/>
            <person name="Zhao L."/>
            <person name="Jung J.-H."/>
            <person name="Kim M.-K."/>
            <person name="Lim S."/>
        </authorList>
    </citation>
    <scope>NUCLEOTIDE SEQUENCE [LARGE SCALE GENOMIC DNA]</scope>
    <source>
        <strain evidence="5 6">TS118</strain>
    </source>
</reference>
<name>A0A6M5YAW5_9BACT</name>
<evidence type="ECO:0000313" key="5">
    <source>
        <dbReference type="EMBL" id="QJW90363.1"/>
    </source>
</evidence>
<comment type="function">
    <text evidence="4">ATP-dependent carboxylate-amine ligase which exhibits weak glutamate--cysteine ligase activity.</text>
</comment>
<dbReference type="AlphaFoldDB" id="A0A6M5YAW5"/>
<dbReference type="GO" id="GO:0042398">
    <property type="term" value="P:modified amino acid biosynthetic process"/>
    <property type="evidence" value="ECO:0007669"/>
    <property type="project" value="InterPro"/>
</dbReference>
<dbReference type="PANTHER" id="PTHR36510:SF1">
    <property type="entry name" value="GLUTAMATE--CYSTEINE LIGASE 2-RELATED"/>
    <property type="match status" value="1"/>
</dbReference>
<gene>
    <name evidence="5" type="ORF">HNV11_13745</name>
</gene>
<dbReference type="InterPro" id="IPR011793">
    <property type="entry name" value="YbdK"/>
</dbReference>
<dbReference type="Gene3D" id="3.30.590.20">
    <property type="match status" value="1"/>
</dbReference>